<name>A0A6I6DEZ4_9FIRM</name>
<keyword evidence="5 7" id="KW-0687">Ribonucleoprotein</keyword>
<dbReference type="OrthoDB" id="9788336at2"/>
<protein>
    <recommendedName>
        <fullName evidence="6 7">Large ribosomal subunit protein bL9</fullName>
    </recommendedName>
</protein>
<evidence type="ECO:0000256" key="6">
    <source>
        <dbReference type="ARBA" id="ARBA00035292"/>
    </source>
</evidence>
<dbReference type="InterPro" id="IPR036791">
    <property type="entry name" value="Ribosomal_bL9_C_sf"/>
</dbReference>
<evidence type="ECO:0000256" key="1">
    <source>
        <dbReference type="ARBA" id="ARBA00010605"/>
    </source>
</evidence>
<dbReference type="Pfam" id="PF01281">
    <property type="entry name" value="Ribosomal_L9_N"/>
    <property type="match status" value="1"/>
</dbReference>
<evidence type="ECO:0000313" key="10">
    <source>
        <dbReference type="Proteomes" id="UP000426444"/>
    </source>
</evidence>
<dbReference type="HAMAP" id="MF_00503">
    <property type="entry name" value="Ribosomal_bL9"/>
    <property type="match status" value="1"/>
</dbReference>
<keyword evidence="3 7" id="KW-0694">RNA-binding</keyword>
<comment type="similarity">
    <text evidence="1 7">Belongs to the bacterial ribosomal protein bL9 family.</text>
</comment>
<dbReference type="GO" id="GO:0019843">
    <property type="term" value="F:rRNA binding"/>
    <property type="evidence" value="ECO:0007669"/>
    <property type="project" value="UniProtKB-UniRule"/>
</dbReference>
<dbReference type="Proteomes" id="UP000426444">
    <property type="component" value="Chromosome"/>
</dbReference>
<dbReference type="PANTHER" id="PTHR21368">
    <property type="entry name" value="50S RIBOSOMAL PROTEIN L9"/>
    <property type="match status" value="1"/>
</dbReference>
<evidence type="ECO:0000256" key="3">
    <source>
        <dbReference type="ARBA" id="ARBA00022884"/>
    </source>
</evidence>
<dbReference type="SUPFAM" id="SSF55653">
    <property type="entry name" value="Ribosomal protein L9 C-domain"/>
    <property type="match status" value="1"/>
</dbReference>
<dbReference type="InterPro" id="IPR020070">
    <property type="entry name" value="Ribosomal_bL9_N"/>
</dbReference>
<reference evidence="10" key="1">
    <citation type="journal article" date="2019" name="Microbiology">
        <title>Complete Genome Sequence of an Uncultured Bacterium of the Candidate Phylum Bipolaricaulota.</title>
        <authorList>
            <person name="Kadnikov V.V."/>
            <person name="Mardanov A.V."/>
            <person name="Beletsky A.V."/>
            <person name="Frank Y.A."/>
            <person name="Karnachuk O.V."/>
            <person name="Ravin N.V."/>
        </authorList>
    </citation>
    <scope>NUCLEOTIDE SEQUENCE [LARGE SCALE GENOMIC DNA]</scope>
</reference>
<evidence type="ECO:0000256" key="7">
    <source>
        <dbReference type="HAMAP-Rule" id="MF_00503"/>
    </source>
</evidence>
<keyword evidence="2 7" id="KW-0699">rRNA-binding</keyword>
<dbReference type="GO" id="GO:0005840">
    <property type="term" value="C:ribosome"/>
    <property type="evidence" value="ECO:0007669"/>
    <property type="project" value="UniProtKB-KW"/>
</dbReference>
<dbReference type="SUPFAM" id="SSF55658">
    <property type="entry name" value="L9 N-domain-like"/>
    <property type="match status" value="1"/>
</dbReference>
<evidence type="ECO:0000256" key="4">
    <source>
        <dbReference type="ARBA" id="ARBA00022980"/>
    </source>
</evidence>
<dbReference type="NCBIfam" id="TIGR00158">
    <property type="entry name" value="L9"/>
    <property type="match status" value="1"/>
</dbReference>
<proteinExistence type="inferred from homology"/>
<keyword evidence="4 7" id="KW-0689">Ribosomal protein</keyword>
<dbReference type="GO" id="GO:0003735">
    <property type="term" value="F:structural constituent of ribosome"/>
    <property type="evidence" value="ECO:0007669"/>
    <property type="project" value="InterPro"/>
</dbReference>
<keyword evidence="10" id="KW-1185">Reference proteome</keyword>
<dbReference type="InterPro" id="IPR020594">
    <property type="entry name" value="Ribosomal_bL9_bac/chp"/>
</dbReference>
<accession>A0A6I6DEZ4</accession>
<organism evidence="9 10">
    <name type="scientific">Candidatus Syntrophocurvum alkaliphilum</name>
    <dbReference type="NCBI Taxonomy" id="2293317"/>
    <lineage>
        <taxon>Bacteria</taxon>
        <taxon>Bacillati</taxon>
        <taxon>Bacillota</taxon>
        <taxon>Clostridia</taxon>
        <taxon>Eubacteriales</taxon>
        <taxon>Syntrophomonadaceae</taxon>
        <taxon>Candidatus Syntrophocurvum</taxon>
    </lineage>
</organism>
<dbReference type="InterPro" id="IPR009027">
    <property type="entry name" value="Ribosomal_bL9/RNase_H1_N"/>
</dbReference>
<evidence type="ECO:0000313" key="9">
    <source>
        <dbReference type="EMBL" id="QGU00646.1"/>
    </source>
</evidence>
<gene>
    <name evidence="7" type="primary">rplI</name>
    <name evidence="9" type="ORF">SYNTR_2052</name>
</gene>
<comment type="function">
    <text evidence="7">Binds to the 23S rRNA.</text>
</comment>
<dbReference type="GO" id="GO:1990904">
    <property type="term" value="C:ribonucleoprotein complex"/>
    <property type="evidence" value="ECO:0007669"/>
    <property type="project" value="UniProtKB-KW"/>
</dbReference>
<dbReference type="RefSeq" id="WP_156204407.1">
    <property type="nucleotide sequence ID" value="NZ_CP046457.1"/>
</dbReference>
<evidence type="ECO:0000256" key="5">
    <source>
        <dbReference type="ARBA" id="ARBA00023274"/>
    </source>
</evidence>
<dbReference type="GO" id="GO:0006412">
    <property type="term" value="P:translation"/>
    <property type="evidence" value="ECO:0007669"/>
    <property type="project" value="UniProtKB-UniRule"/>
</dbReference>
<dbReference type="PROSITE" id="PS00651">
    <property type="entry name" value="RIBOSOMAL_L9"/>
    <property type="match status" value="1"/>
</dbReference>
<dbReference type="InterPro" id="IPR036935">
    <property type="entry name" value="Ribosomal_bL9_N_sf"/>
</dbReference>
<dbReference type="AlphaFoldDB" id="A0A6I6DEZ4"/>
<feature type="domain" description="Ribosomal protein L9" evidence="8">
    <location>
        <begin position="13"/>
        <end position="40"/>
    </location>
</feature>
<evidence type="ECO:0000256" key="2">
    <source>
        <dbReference type="ARBA" id="ARBA00022730"/>
    </source>
</evidence>
<sequence length="148" mass="16321">MKVILTQDIKKLGKAGELKEVSDGYARNYLIPKGLAEEATSMKLKEVEEKNLSKSRKKAKEKAAALETKEKLDGNSVTIKVKTGGGDKLFGAVTTGEIADILQKEYGVSIDKKKIDIKESIKHLGDYKVKIKLYPEVQAEIQVTVISK</sequence>
<dbReference type="InterPro" id="IPR020069">
    <property type="entry name" value="Ribosomal_bL9_C"/>
</dbReference>
<dbReference type="Gene3D" id="3.10.430.100">
    <property type="entry name" value="Ribosomal protein L9, C-terminal domain"/>
    <property type="match status" value="1"/>
</dbReference>
<dbReference type="Pfam" id="PF03948">
    <property type="entry name" value="Ribosomal_L9_C"/>
    <property type="match status" value="1"/>
</dbReference>
<dbReference type="Gene3D" id="3.40.5.10">
    <property type="entry name" value="Ribosomal protein L9, N-terminal domain"/>
    <property type="match status" value="1"/>
</dbReference>
<dbReference type="KEGG" id="salq:SYNTR_2052"/>
<dbReference type="InterPro" id="IPR000244">
    <property type="entry name" value="Ribosomal_bL9"/>
</dbReference>
<evidence type="ECO:0000259" key="8">
    <source>
        <dbReference type="PROSITE" id="PS00651"/>
    </source>
</evidence>
<dbReference type="EMBL" id="CP046457">
    <property type="protein sequence ID" value="QGU00646.1"/>
    <property type="molecule type" value="Genomic_DNA"/>
</dbReference>